<protein>
    <recommendedName>
        <fullName evidence="1">CRAL-TRIO domain-containing protein</fullName>
    </recommendedName>
</protein>
<dbReference type="SMART" id="SM00516">
    <property type="entry name" value="SEC14"/>
    <property type="match status" value="3"/>
</dbReference>
<comment type="caution">
    <text evidence="2">The sequence shown here is derived from an EMBL/GenBank/DDBJ whole genome shotgun (WGS) entry which is preliminary data.</text>
</comment>
<dbReference type="PROSITE" id="PS50191">
    <property type="entry name" value="CRAL_TRIO"/>
    <property type="match status" value="3"/>
</dbReference>
<evidence type="ECO:0000313" key="2">
    <source>
        <dbReference type="EMBL" id="KAK9089998.1"/>
    </source>
</evidence>
<proteinExistence type="predicted"/>
<dbReference type="EMBL" id="JBBNAE010000010">
    <property type="protein sequence ID" value="KAK9089998.1"/>
    <property type="molecule type" value="Genomic_DNA"/>
</dbReference>
<feature type="domain" description="CRAL-TRIO" evidence="1">
    <location>
        <begin position="87"/>
        <end position="237"/>
    </location>
</feature>
<gene>
    <name evidence="2" type="ORF">Sjap_023175</name>
</gene>
<dbReference type="SUPFAM" id="SSF52087">
    <property type="entry name" value="CRAL/TRIO domain"/>
    <property type="match status" value="3"/>
</dbReference>
<dbReference type="InterPro" id="IPR011074">
    <property type="entry name" value="CRAL/TRIO_N_dom"/>
</dbReference>
<dbReference type="PANTHER" id="PTHR46277:SF3">
    <property type="entry name" value="BINDING PROTEIN, PUTATIVE-RELATED"/>
    <property type="match status" value="1"/>
</dbReference>
<keyword evidence="3" id="KW-1185">Reference proteome</keyword>
<dbReference type="Gene3D" id="3.40.525.10">
    <property type="entry name" value="CRAL-TRIO lipid binding domain"/>
    <property type="match status" value="3"/>
</dbReference>
<feature type="domain" description="CRAL-TRIO" evidence="1">
    <location>
        <begin position="558"/>
        <end position="722"/>
    </location>
</feature>
<dbReference type="AlphaFoldDB" id="A0AAP0HIS2"/>
<dbReference type="CDD" id="cd00170">
    <property type="entry name" value="SEC14"/>
    <property type="match status" value="3"/>
</dbReference>
<reference evidence="2 3" key="1">
    <citation type="submission" date="2024-01" db="EMBL/GenBank/DDBJ databases">
        <title>Genome assemblies of Stephania.</title>
        <authorList>
            <person name="Yang L."/>
        </authorList>
    </citation>
    <scope>NUCLEOTIDE SEQUENCE [LARGE SCALE GENOMIC DNA]</scope>
    <source>
        <strain evidence="2">QJT</strain>
        <tissue evidence="2">Leaf</tissue>
    </source>
</reference>
<organism evidence="2 3">
    <name type="scientific">Stephania japonica</name>
    <dbReference type="NCBI Taxonomy" id="461633"/>
    <lineage>
        <taxon>Eukaryota</taxon>
        <taxon>Viridiplantae</taxon>
        <taxon>Streptophyta</taxon>
        <taxon>Embryophyta</taxon>
        <taxon>Tracheophyta</taxon>
        <taxon>Spermatophyta</taxon>
        <taxon>Magnoliopsida</taxon>
        <taxon>Ranunculales</taxon>
        <taxon>Menispermaceae</taxon>
        <taxon>Menispermoideae</taxon>
        <taxon>Cissampelideae</taxon>
        <taxon>Stephania</taxon>
    </lineage>
</organism>
<dbReference type="InterPro" id="IPR036273">
    <property type="entry name" value="CRAL/TRIO_N_dom_sf"/>
</dbReference>
<dbReference type="PANTHER" id="PTHR46277">
    <property type="entry name" value="OS03G0850700 PROTEIN"/>
    <property type="match status" value="1"/>
</dbReference>
<dbReference type="SUPFAM" id="SSF46938">
    <property type="entry name" value="CRAL/TRIO N-terminal domain"/>
    <property type="match status" value="3"/>
</dbReference>
<evidence type="ECO:0000259" key="1">
    <source>
        <dbReference type="PROSITE" id="PS50191"/>
    </source>
</evidence>
<dbReference type="Proteomes" id="UP001417504">
    <property type="component" value="Unassembled WGS sequence"/>
</dbReference>
<sequence>METDKERQSEEVVMDVLDGTEMEKNKVGLMRIRVEAQDPTAKDVDDLMIRRFLRARNLDIEKASTLFLKYLKWKREFVPKGFICESEIEDELAQLKAYLPGHDKLGRPYSVILARNHIPVTGQEGLEQFKRYMVYCLDKLCAKVPKGHEKYCSITDLEGWGFSNNFDLRGYATGISIMQDYYPERLGKLFLVHVPYVFAAAWKLLCPFIDKKTREKILAEMESPDKEMSEEVVMDALDGTEIEKKKVALMRVRVEAQDPTAKDVDDMALRRFLRARNLNIEKASALFLKYLKWKREFVPKGFISESEIEVEQAQQKVFLPGYDKTGRPYSLILASRHFPTGGAQGVEQFKRYMVYCLDKTCAKVPRGHEKFCSIVDLEGWGYANFDLRGYGGGITILQECYPERLGKLFFVHVPYVFTIAWKLIYPFIDEKTREKLVFVDNRDLKSTLLEHISEDQLPEIYGGERPLVLTEMESTDEEKRIEELVNIDVLDDTEMEKKKVQLVRIRVEAQNPTAKAVEDPTIRRFLQARNLDIEKASAFFLKYLKWKQEFVPKGFISKSEIEDELAQNKVFMPGYDRTGRPFSVVLARRHVPGAGKEGLDQFKRLMIYCLDKICAKMPRGTEKFSTIMDLEGWGYANFDLKGYAGGISILQDCYPERLGKLLLVHVPYVFTLAWKLIYPFVDERTREKIFFVDNESLKSILLEHFGEDQLPDIYGGKKQLVPVQDE</sequence>
<accession>A0AAP0HIS2</accession>
<dbReference type="InterPro" id="IPR036865">
    <property type="entry name" value="CRAL-TRIO_dom_sf"/>
</dbReference>
<name>A0AAP0HIS2_9MAGN</name>
<feature type="domain" description="CRAL-TRIO" evidence="1">
    <location>
        <begin position="307"/>
        <end position="469"/>
    </location>
</feature>
<dbReference type="InterPro" id="IPR001251">
    <property type="entry name" value="CRAL-TRIO_dom"/>
</dbReference>
<dbReference type="Pfam" id="PF00650">
    <property type="entry name" value="CRAL_TRIO"/>
    <property type="match status" value="3"/>
</dbReference>
<evidence type="ECO:0000313" key="3">
    <source>
        <dbReference type="Proteomes" id="UP001417504"/>
    </source>
</evidence>
<dbReference type="SMART" id="SM01100">
    <property type="entry name" value="CRAL_TRIO_N"/>
    <property type="match status" value="3"/>
</dbReference>